<keyword evidence="2" id="KW-1185">Reference proteome</keyword>
<reference evidence="1" key="1">
    <citation type="submission" date="2022-12" db="EMBL/GenBank/DDBJ databases">
        <title>Chromosome-level genome assembly of the bean flower thrips Megalurothrips usitatus.</title>
        <authorList>
            <person name="Ma L."/>
            <person name="Liu Q."/>
            <person name="Li H."/>
            <person name="Cai W."/>
        </authorList>
    </citation>
    <scope>NUCLEOTIDE SEQUENCE</scope>
    <source>
        <strain evidence="1">Cailab_2022a</strain>
    </source>
</reference>
<proteinExistence type="predicted"/>
<sequence>MASYEGLNPVPKSWPVQRYCRREGSTWINVDDGSGQFTLHAKTGQLMLIQSGTVLESIPLTAHSQTHALVKSDTLLVAARYQSTARKFKIRFMSVLAAQDCMKFLQVYLPVKDVTKPEDNVPTPVGLMFQRLLQTTPAECIPSPNPIPTDFPLEETLHMCILDPSFCDLVSRVAGVLAQFNLASEGME</sequence>
<evidence type="ECO:0000313" key="2">
    <source>
        <dbReference type="Proteomes" id="UP001075354"/>
    </source>
</evidence>
<accession>A0AAV7Y308</accession>
<evidence type="ECO:0000313" key="1">
    <source>
        <dbReference type="EMBL" id="KAJ1531013.1"/>
    </source>
</evidence>
<comment type="caution">
    <text evidence="1">The sequence shown here is derived from an EMBL/GenBank/DDBJ whole genome shotgun (WGS) entry which is preliminary data.</text>
</comment>
<gene>
    <name evidence="1" type="ORF">ONE63_005845</name>
</gene>
<name>A0AAV7Y308_9NEOP</name>
<dbReference type="AlphaFoldDB" id="A0AAV7Y308"/>
<organism evidence="1 2">
    <name type="scientific">Megalurothrips usitatus</name>
    <name type="common">bean blossom thrips</name>
    <dbReference type="NCBI Taxonomy" id="439358"/>
    <lineage>
        <taxon>Eukaryota</taxon>
        <taxon>Metazoa</taxon>
        <taxon>Ecdysozoa</taxon>
        <taxon>Arthropoda</taxon>
        <taxon>Hexapoda</taxon>
        <taxon>Insecta</taxon>
        <taxon>Pterygota</taxon>
        <taxon>Neoptera</taxon>
        <taxon>Paraneoptera</taxon>
        <taxon>Thysanoptera</taxon>
        <taxon>Terebrantia</taxon>
        <taxon>Thripoidea</taxon>
        <taxon>Thripidae</taxon>
        <taxon>Megalurothrips</taxon>
    </lineage>
</organism>
<dbReference type="EMBL" id="JAPTSV010000002">
    <property type="protein sequence ID" value="KAJ1531013.1"/>
    <property type="molecule type" value="Genomic_DNA"/>
</dbReference>
<protein>
    <submittedName>
        <fullName evidence="1">Uncharacterized protein</fullName>
    </submittedName>
</protein>
<dbReference type="Proteomes" id="UP001075354">
    <property type="component" value="Chromosome 2"/>
</dbReference>